<name>A0A078QWC6_PHOVU</name>
<sequence length="44" mass="5423">MKSYQYQKKFFKTMENTSELNVRYKIFPTQYSSNYQPITVKKHP</sequence>
<dbReference type="AlphaFoldDB" id="A0A078QWC6"/>
<evidence type="ECO:0000313" key="2">
    <source>
        <dbReference type="Proteomes" id="UP000028134"/>
    </source>
</evidence>
<dbReference type="EMBL" id="JNHI01000028">
    <property type="protein sequence ID" value="KDS27744.1"/>
    <property type="molecule type" value="Genomic_DNA"/>
</dbReference>
<organism evidence="1 2">
    <name type="scientific">Phocaeicola vulgatus str. 3775 SL</name>
    <name type="common">B</name>
    <name type="synonym">iv</name>
    <dbReference type="NCBI Taxonomy" id="1339350"/>
    <lineage>
        <taxon>Bacteria</taxon>
        <taxon>Pseudomonadati</taxon>
        <taxon>Bacteroidota</taxon>
        <taxon>Bacteroidia</taxon>
        <taxon>Bacteroidales</taxon>
        <taxon>Bacteroidaceae</taxon>
        <taxon>Phocaeicola</taxon>
    </lineage>
</organism>
<gene>
    <name evidence="1" type="ORF">M097_3425</name>
</gene>
<dbReference type="Proteomes" id="UP000028134">
    <property type="component" value="Unassembled WGS sequence"/>
</dbReference>
<evidence type="ECO:0000313" key="1">
    <source>
        <dbReference type="EMBL" id="KDS27744.1"/>
    </source>
</evidence>
<reference evidence="1 2" key="1">
    <citation type="submission" date="2014-04" db="EMBL/GenBank/DDBJ databases">
        <authorList>
            <person name="Sears C."/>
            <person name="Carroll K."/>
            <person name="Sack B.R."/>
            <person name="Qadri F."/>
            <person name="Myers L.L."/>
            <person name="Chung G.-T."/>
            <person name="Escheverria P."/>
            <person name="Fraser C.M."/>
            <person name="Sadzewicz L."/>
            <person name="Shefchek K.A."/>
            <person name="Tallon L."/>
            <person name="Das S.P."/>
            <person name="Daugherty S."/>
            <person name="Mongodin E.F."/>
        </authorList>
    </citation>
    <scope>NUCLEOTIDE SEQUENCE [LARGE SCALE GENOMIC DNA]</scope>
    <source>
        <strain evidence="2">3775 SL(B) 10 (iv)</strain>
    </source>
</reference>
<protein>
    <submittedName>
        <fullName evidence="1">Uncharacterized protein</fullName>
    </submittedName>
</protein>
<accession>A0A078QWC6</accession>
<comment type="caution">
    <text evidence="1">The sequence shown here is derived from an EMBL/GenBank/DDBJ whole genome shotgun (WGS) entry which is preliminary data.</text>
</comment>
<proteinExistence type="predicted"/>